<evidence type="ECO:0000313" key="1">
    <source>
        <dbReference type="Proteomes" id="UP000515154"/>
    </source>
</evidence>
<keyword evidence="1" id="KW-1185">Reference proteome</keyword>
<proteinExistence type="predicted"/>
<accession>A0A6P7SIF6</accession>
<name>A0A6P7SIF6_9MOLL</name>
<reference evidence="2" key="1">
    <citation type="submission" date="2025-08" db="UniProtKB">
        <authorList>
            <consortium name="RefSeq"/>
        </authorList>
    </citation>
    <scope>IDENTIFICATION</scope>
</reference>
<sequence length="117" mass="13274">MYIQQHRHAEKARCFRSHSRFVCAGTASMMTATVRFLEENSMILSVLNTHLGLTLTLKAAIGIFPVSTELHTHPWLANPGFTLTLMNKSVTKKSNQDAKMNKWFKDSEMITPGDFLF</sequence>
<organism evidence="1 2">
    <name type="scientific">Octopus sinensis</name>
    <name type="common">East Asian common octopus</name>
    <dbReference type="NCBI Taxonomy" id="2607531"/>
    <lineage>
        <taxon>Eukaryota</taxon>
        <taxon>Metazoa</taxon>
        <taxon>Spiralia</taxon>
        <taxon>Lophotrochozoa</taxon>
        <taxon>Mollusca</taxon>
        <taxon>Cephalopoda</taxon>
        <taxon>Coleoidea</taxon>
        <taxon>Octopodiformes</taxon>
        <taxon>Octopoda</taxon>
        <taxon>Incirrata</taxon>
        <taxon>Octopodidae</taxon>
        <taxon>Octopus</taxon>
    </lineage>
</organism>
<dbReference type="KEGG" id="osn:115213389"/>
<dbReference type="AlphaFoldDB" id="A0A6P7SIF6"/>
<dbReference type="RefSeq" id="XP_029638197.1">
    <property type="nucleotide sequence ID" value="XM_029782337.2"/>
</dbReference>
<protein>
    <submittedName>
        <fullName evidence="2">Uncharacterized protein LOC115213389</fullName>
    </submittedName>
</protein>
<evidence type="ECO:0000313" key="2">
    <source>
        <dbReference type="RefSeq" id="XP_029638197.1"/>
    </source>
</evidence>
<gene>
    <name evidence="2" type="primary">LOC115213389</name>
</gene>
<dbReference type="Proteomes" id="UP000515154">
    <property type="component" value="Linkage group LG6"/>
</dbReference>